<dbReference type="AlphaFoldDB" id="A0A7Z7N0X0"/>
<dbReference type="Pfam" id="PF13412">
    <property type="entry name" value="HTH_24"/>
    <property type="match status" value="1"/>
</dbReference>
<dbReference type="EMBL" id="OCSU01000001">
    <property type="protein sequence ID" value="SOE52946.1"/>
    <property type="molecule type" value="Genomic_DNA"/>
</dbReference>
<dbReference type="PANTHER" id="PTHR35004:SF8">
    <property type="entry name" value="TRANSPOSASE RV3428C-RELATED"/>
    <property type="match status" value="1"/>
</dbReference>
<keyword evidence="5" id="KW-1185">Reference proteome</keyword>
<dbReference type="InterPro" id="IPR017895">
    <property type="entry name" value="HTH_IS408/IS1162_type"/>
</dbReference>
<comment type="caution">
    <text evidence="4">The sequence shown here is derived from an EMBL/GenBank/DDBJ whole genome shotgun (WGS) entry which is preliminary data.</text>
</comment>
<dbReference type="InterPro" id="IPR036388">
    <property type="entry name" value="WH-like_DNA-bd_sf"/>
</dbReference>
<dbReference type="GO" id="GO:0015074">
    <property type="term" value="P:DNA integration"/>
    <property type="evidence" value="ECO:0007669"/>
    <property type="project" value="InterPro"/>
</dbReference>
<feature type="domain" description="HTH IS408-type" evidence="2">
    <location>
        <begin position="160"/>
        <end position="240"/>
    </location>
</feature>
<gene>
    <name evidence="4" type="ORF">SAMN05446927_0567</name>
</gene>
<proteinExistence type="predicted"/>
<dbReference type="InterPro" id="IPR001584">
    <property type="entry name" value="Integrase_cat-core"/>
</dbReference>
<feature type="region of interest" description="Disordered" evidence="1">
    <location>
        <begin position="529"/>
        <end position="553"/>
    </location>
</feature>
<accession>A0A7Z7N0X0</accession>
<sequence>MNATTYGLDVAKRVFQLYWVDAQTGEIANRRFGRDDLIAFLAQRPAGRVALDACGSAHWWARKIQALGHEVVLLHAQFIRPFVQTNKTCVFHTKLDKDFAASWTGFSHEAGHGFHGKLDSDFAPSWTVSSSSSDAGQPWHPRRFRRGVYMAFPKLTMRKIREALRLHFDCGFNHREVARALGTSPTTVGQYVRRLERAGLSYPLPPALGDDELEARLFPPPPRVEGERPTPHWPTVRRELARKGVTLDLLWNEYKAEHPDGYAYTWFCTRYSEWANALPLTLRQTHAPGEKLFVDYSGDKIAIINAQTGEIREAELFVAVLGASNYTYAEATWTQQSSDWIGSHIRTFEFMGGCPEIVTPDNLKSGVHKPSFYDPIINRTYGEMASHYSVAVIPARSKKPRDKAKVEQGVLLVQRYILARLRKHRFFSLTEANSAIATLLVDLNNKAFKKLPGSRRSTFDDFERSSLKALPSQRYQYADWKVARVGPDYHVDIDVHYYSVPHRFARQQVDVRYTNGTVEIFHRGTRIAAHARSTRRGHHSTVNAHMPPHHQEVSGWGPQRLYDWAIRIGPHTAAVIQHLLGGRQHPQQAYRACLGVLRLGKDHGNARLEAACCRAIDLKAPSYRFISSTLKNGLDQSPQTEADQASLPLTHPNVRGPDYYH</sequence>
<evidence type="ECO:0000313" key="5">
    <source>
        <dbReference type="Proteomes" id="UP000219522"/>
    </source>
</evidence>
<dbReference type="Pfam" id="PF22483">
    <property type="entry name" value="Mu-transpos_C_2"/>
    <property type="match status" value="1"/>
</dbReference>
<dbReference type="PROSITE" id="PS50994">
    <property type="entry name" value="INTEGRASE"/>
    <property type="match status" value="1"/>
</dbReference>
<dbReference type="Proteomes" id="UP000219522">
    <property type="component" value="Unassembled WGS sequence"/>
</dbReference>
<protein>
    <submittedName>
        <fullName evidence="4">Transposase</fullName>
    </submittedName>
</protein>
<evidence type="ECO:0000259" key="2">
    <source>
        <dbReference type="PROSITE" id="PS50532"/>
    </source>
</evidence>
<dbReference type="InterPro" id="IPR013324">
    <property type="entry name" value="RNA_pol_sigma_r3/r4-like"/>
</dbReference>
<reference evidence="4 5" key="1">
    <citation type="submission" date="2017-09" db="EMBL/GenBank/DDBJ databases">
        <authorList>
            <person name="Varghese N."/>
            <person name="Submissions S."/>
        </authorList>
    </citation>
    <scope>NUCLEOTIDE SEQUENCE [LARGE SCALE GENOMIC DNA]</scope>
    <source>
        <strain evidence="4 5">OK806</strain>
    </source>
</reference>
<feature type="compositionally biased region" description="Polar residues" evidence="1">
    <location>
        <begin position="632"/>
        <end position="643"/>
    </location>
</feature>
<organism evidence="4 5">
    <name type="scientific">Caballeronia arationis</name>
    <dbReference type="NCBI Taxonomy" id="1777142"/>
    <lineage>
        <taxon>Bacteria</taxon>
        <taxon>Pseudomonadati</taxon>
        <taxon>Pseudomonadota</taxon>
        <taxon>Betaproteobacteria</taxon>
        <taxon>Burkholderiales</taxon>
        <taxon>Burkholderiaceae</taxon>
        <taxon>Caballeronia</taxon>
    </lineage>
</organism>
<feature type="region of interest" description="Disordered" evidence="1">
    <location>
        <begin position="632"/>
        <end position="661"/>
    </location>
</feature>
<dbReference type="Gene3D" id="1.10.10.10">
    <property type="entry name" value="Winged helix-like DNA-binding domain superfamily/Winged helix DNA-binding domain"/>
    <property type="match status" value="1"/>
</dbReference>
<feature type="domain" description="Integrase catalytic" evidence="3">
    <location>
        <begin position="284"/>
        <end position="479"/>
    </location>
</feature>
<dbReference type="InterPro" id="IPR054353">
    <property type="entry name" value="IstA-like_C"/>
</dbReference>
<evidence type="ECO:0000259" key="3">
    <source>
        <dbReference type="PROSITE" id="PS50994"/>
    </source>
</evidence>
<evidence type="ECO:0000313" key="4">
    <source>
        <dbReference type="EMBL" id="SOE52946.1"/>
    </source>
</evidence>
<dbReference type="SUPFAM" id="SSF88659">
    <property type="entry name" value="Sigma3 and sigma4 domains of RNA polymerase sigma factors"/>
    <property type="match status" value="1"/>
</dbReference>
<evidence type="ECO:0000256" key="1">
    <source>
        <dbReference type="SAM" id="MobiDB-lite"/>
    </source>
</evidence>
<dbReference type="NCBIfam" id="NF033546">
    <property type="entry name" value="transpos_IS21"/>
    <property type="match status" value="1"/>
</dbReference>
<dbReference type="PROSITE" id="PS50532">
    <property type="entry name" value="HTH_IS408"/>
    <property type="match status" value="1"/>
</dbReference>
<name>A0A7Z7N0X0_9BURK</name>
<dbReference type="PANTHER" id="PTHR35004">
    <property type="entry name" value="TRANSPOSASE RV3428C-RELATED"/>
    <property type="match status" value="1"/>
</dbReference>